<reference evidence="3" key="1">
    <citation type="submission" date="2023-10" db="EMBL/GenBank/DDBJ databases">
        <authorList>
            <person name="Chen Y."/>
            <person name="Shah S."/>
            <person name="Dougan E. K."/>
            <person name="Thang M."/>
            <person name="Chan C."/>
        </authorList>
    </citation>
    <scope>NUCLEOTIDE SEQUENCE [LARGE SCALE GENOMIC DNA]</scope>
</reference>
<dbReference type="Gene3D" id="3.40.50.150">
    <property type="entry name" value="Vaccinia Virus protein VP39"/>
    <property type="match status" value="1"/>
</dbReference>
<evidence type="ECO:0008006" key="5">
    <source>
        <dbReference type="Google" id="ProtNLM"/>
    </source>
</evidence>
<evidence type="ECO:0000313" key="3">
    <source>
        <dbReference type="EMBL" id="CAK0828777.1"/>
    </source>
</evidence>
<dbReference type="Proteomes" id="UP001189429">
    <property type="component" value="Unassembled WGS sequence"/>
</dbReference>
<comment type="caution">
    <text evidence="3">The sequence shown here is derived from an EMBL/GenBank/DDBJ whole genome shotgun (WGS) entry which is preliminary data.</text>
</comment>
<dbReference type="Pfam" id="PF00145">
    <property type="entry name" value="DNA_methylase"/>
    <property type="match status" value="1"/>
</dbReference>
<evidence type="ECO:0000256" key="2">
    <source>
        <dbReference type="ARBA" id="ARBA00022679"/>
    </source>
</evidence>
<accession>A0ABN9SEA5</accession>
<keyword evidence="4" id="KW-1185">Reference proteome</keyword>
<protein>
    <recommendedName>
        <fullName evidence="5">DNA (cytosine-5-)-methyltransferase</fullName>
    </recommendedName>
</protein>
<gene>
    <name evidence="3" type="ORF">PCOR1329_LOCUS27915</name>
</gene>
<organism evidence="3 4">
    <name type="scientific">Prorocentrum cordatum</name>
    <dbReference type="NCBI Taxonomy" id="2364126"/>
    <lineage>
        <taxon>Eukaryota</taxon>
        <taxon>Sar</taxon>
        <taxon>Alveolata</taxon>
        <taxon>Dinophyceae</taxon>
        <taxon>Prorocentrales</taxon>
        <taxon>Prorocentraceae</taxon>
        <taxon>Prorocentrum</taxon>
    </lineage>
</organism>
<dbReference type="SUPFAM" id="SSF53335">
    <property type="entry name" value="S-adenosyl-L-methionine-dependent methyltransferases"/>
    <property type="match status" value="1"/>
</dbReference>
<evidence type="ECO:0000313" key="4">
    <source>
        <dbReference type="Proteomes" id="UP001189429"/>
    </source>
</evidence>
<name>A0ABN9SEA5_9DINO</name>
<proteinExistence type="predicted"/>
<dbReference type="InterPro" id="IPR029063">
    <property type="entry name" value="SAM-dependent_MTases_sf"/>
</dbReference>
<dbReference type="InterPro" id="IPR001525">
    <property type="entry name" value="C5_MeTfrase"/>
</dbReference>
<keyword evidence="1" id="KW-0489">Methyltransferase</keyword>
<keyword evidence="2" id="KW-0808">Transferase</keyword>
<dbReference type="EMBL" id="CAUYUJ010010202">
    <property type="protein sequence ID" value="CAK0828777.1"/>
    <property type="molecule type" value="Genomic_DNA"/>
</dbReference>
<evidence type="ECO:0000256" key="1">
    <source>
        <dbReference type="ARBA" id="ARBA00022603"/>
    </source>
</evidence>
<sequence length="318" mass="35487">MPCCGLDGFGWSLRDMNIKVEGANVCDIEDRYSKYLKAIFGDSCKVGKSEGDVLQMPAQDLLLPVHMLGAGPPCPGWSLIGTGEGALDSRADVFRMVVEWVVWLACFGLLAFFLENVEGCNINRSGQGSFMERVKSALEAVLPDFAFDIITLKASDYMLAQNRTRVFLRGLRKTCCPDRATIPSAMPPLGPRPLKDFLNMCLPNTDVKTLTPQLQKNLKDMEKKLKTDFKEGKVTEDSIVCFSIDRKADNVAFKTYYLKDVVPTLLTGNRYLWVLAISDLEKPVSQRSLSRYLHPKERFALQGQRGYIEKHNSNGAVG</sequence>